<dbReference type="InterPro" id="IPR050266">
    <property type="entry name" value="AB_hydrolase_sf"/>
</dbReference>
<keyword evidence="1 3" id="KW-0378">Hydrolase</keyword>
<dbReference type="PANTHER" id="PTHR43798">
    <property type="entry name" value="MONOACYLGLYCEROL LIPASE"/>
    <property type="match status" value="1"/>
</dbReference>
<protein>
    <submittedName>
        <fullName evidence="3">Hydrolase, alpha/beta fold family</fullName>
    </submittedName>
</protein>
<dbReference type="GO" id="GO:0016020">
    <property type="term" value="C:membrane"/>
    <property type="evidence" value="ECO:0007669"/>
    <property type="project" value="TreeGrafter"/>
</dbReference>
<sequence length="274" mass="29042">MVLGGGDVKIAVQQWGKANGFPILFIHAFSQSHLAWWQQIAGRLSLQFNLTTFDNRGHGNSAKPEGIEPYTNGDLYADDIKAVISKCKLKRPIIVAWSIGGVILGDYLAKYGDQNVSGIVYLGAAHQLGIEPGYVGSAFAEKAVGMLSNDLATNVAATIAVGEQVTAKSTDPSTFTFIIATNMVVPTHVRAGMLRRKVDHITNTLPKVLVPSRFIHGSKDQIVLLASSEAAAAASPNSKLIILNGVGHAPHIEAAEALATELEHLVSELGEGEG</sequence>
<dbReference type="GO" id="GO:0016787">
    <property type="term" value="F:hydrolase activity"/>
    <property type="evidence" value="ECO:0007669"/>
    <property type="project" value="UniProtKB-KW"/>
</dbReference>
<dbReference type="STRING" id="329726.AM1_6117"/>
<dbReference type="Pfam" id="PF00561">
    <property type="entry name" value="Abhydrolase_1"/>
    <property type="match status" value="1"/>
</dbReference>
<dbReference type="InterPro" id="IPR000073">
    <property type="entry name" value="AB_hydrolase_1"/>
</dbReference>
<organism evidence="3 4">
    <name type="scientific">Acaryochloris marina (strain MBIC 11017)</name>
    <dbReference type="NCBI Taxonomy" id="329726"/>
    <lineage>
        <taxon>Bacteria</taxon>
        <taxon>Bacillati</taxon>
        <taxon>Cyanobacteriota</taxon>
        <taxon>Cyanophyceae</taxon>
        <taxon>Acaryochloridales</taxon>
        <taxon>Acaryochloridaceae</taxon>
        <taxon>Acaryochloris</taxon>
    </lineage>
</organism>
<gene>
    <name evidence="3" type="ordered locus">AM1_6117</name>
</gene>
<evidence type="ECO:0000313" key="4">
    <source>
        <dbReference type="Proteomes" id="UP000000268"/>
    </source>
</evidence>
<dbReference type="SUPFAM" id="SSF53474">
    <property type="entry name" value="alpha/beta-Hydrolases"/>
    <property type="match status" value="1"/>
</dbReference>
<proteinExistence type="predicted"/>
<evidence type="ECO:0000259" key="2">
    <source>
        <dbReference type="Pfam" id="PF00561"/>
    </source>
</evidence>
<dbReference type="Proteomes" id="UP000000268">
    <property type="component" value="Chromosome"/>
</dbReference>
<feature type="domain" description="AB hydrolase-1" evidence="2">
    <location>
        <begin position="22"/>
        <end position="254"/>
    </location>
</feature>
<evidence type="ECO:0000256" key="1">
    <source>
        <dbReference type="ARBA" id="ARBA00022801"/>
    </source>
</evidence>
<keyword evidence="4" id="KW-1185">Reference proteome</keyword>
<reference evidence="3 4" key="1">
    <citation type="journal article" date="2008" name="Proc. Natl. Acad. Sci. U.S.A.">
        <title>Niche adaptation and genome expansion in the chlorophyll d-producing cyanobacterium Acaryochloris marina.</title>
        <authorList>
            <person name="Swingley W.D."/>
            <person name="Chen M."/>
            <person name="Cheung P.C."/>
            <person name="Conrad A.L."/>
            <person name="Dejesa L.C."/>
            <person name="Hao J."/>
            <person name="Honchak B.M."/>
            <person name="Karbach L.E."/>
            <person name="Kurdoglu A."/>
            <person name="Lahiri S."/>
            <person name="Mastrian S.D."/>
            <person name="Miyashita H."/>
            <person name="Page L."/>
            <person name="Ramakrishna P."/>
            <person name="Satoh S."/>
            <person name="Sattley W.M."/>
            <person name="Shimada Y."/>
            <person name="Taylor H.L."/>
            <person name="Tomo T."/>
            <person name="Tsuchiya T."/>
            <person name="Wang Z.T."/>
            <person name="Raymond J."/>
            <person name="Mimuro M."/>
            <person name="Blankenship R.E."/>
            <person name="Touchman J.W."/>
        </authorList>
    </citation>
    <scope>NUCLEOTIDE SEQUENCE [LARGE SCALE GENOMIC DNA]</scope>
    <source>
        <strain evidence="4">MBIC 11017</strain>
    </source>
</reference>
<dbReference type="eggNOG" id="COG2267">
    <property type="taxonomic scope" value="Bacteria"/>
</dbReference>
<accession>B0C4R1</accession>
<dbReference type="HOGENOM" id="CLU_020336_18_1_3"/>
<dbReference type="InterPro" id="IPR029058">
    <property type="entry name" value="AB_hydrolase_fold"/>
</dbReference>
<dbReference type="KEGG" id="amr:AM1_6117"/>
<dbReference type="Gene3D" id="3.40.50.1820">
    <property type="entry name" value="alpha/beta hydrolase"/>
    <property type="match status" value="1"/>
</dbReference>
<dbReference type="PANTHER" id="PTHR43798:SF31">
    <property type="entry name" value="AB HYDROLASE SUPERFAMILY PROTEIN YCLE"/>
    <property type="match status" value="1"/>
</dbReference>
<dbReference type="EMBL" id="CP000828">
    <property type="protein sequence ID" value="ABW31049.1"/>
    <property type="molecule type" value="Genomic_DNA"/>
</dbReference>
<name>B0C4R1_ACAM1</name>
<dbReference type="AlphaFoldDB" id="B0C4R1"/>
<evidence type="ECO:0000313" key="3">
    <source>
        <dbReference type="EMBL" id="ABW31049.1"/>
    </source>
</evidence>